<comment type="caution">
    <text evidence="1">The sequence shown here is derived from an EMBL/GenBank/DDBJ whole genome shotgun (WGS) entry which is preliminary data.</text>
</comment>
<name>A0A177N1D8_9GAMM</name>
<evidence type="ECO:0000313" key="2">
    <source>
        <dbReference type="Proteomes" id="UP000077857"/>
    </source>
</evidence>
<proteinExistence type="predicted"/>
<evidence type="ECO:0008006" key="3">
    <source>
        <dbReference type="Google" id="ProtNLM"/>
    </source>
</evidence>
<dbReference type="OrthoDB" id="6147138at2"/>
<accession>A0A177N1D8</accession>
<dbReference type="AlphaFoldDB" id="A0A177N1D8"/>
<dbReference type="Proteomes" id="UP000077857">
    <property type="component" value="Unassembled WGS sequence"/>
</dbReference>
<sequence>MSLLMNKRVLIAKLETVYAADASPIGADAILLRNLNVMPLEGDVVARDFIRPYFGASGEIRVSNYAKIDFEVELVGSGTAGQAAPWGKLLNACGFTETLLAAAVTGSAQVGGSTSSIKLAAGASAVDGAYNGATISITAGTNNGTSREIISYNGTTKIATVSKPWSSAPDATSNYSIGAMAQYAPSSSFGTNTSLTLYFNQDGVRHILLGARGTFSMDLSAKALPVMKFSFTGLLGTISDAALPSVSFAGFQEPQTVSTANTTDLNLQGFNSAILEKLTFDVANSVVYRQLVGAESVLITNRKPVGSAMIEAVTVTTKDWWTSAKNAATGVFGIKHGLTPGNIISVTSQSMQITQPKYADSDGIAMFEFGMQFMPINGNDELIIVAK</sequence>
<dbReference type="EMBL" id="LUUJ01000117">
    <property type="protein sequence ID" value="OAI11787.1"/>
    <property type="molecule type" value="Genomic_DNA"/>
</dbReference>
<organism evidence="1 2">
    <name type="scientific">Methylomonas koyamae</name>
    <dbReference type="NCBI Taxonomy" id="702114"/>
    <lineage>
        <taxon>Bacteria</taxon>
        <taxon>Pseudomonadati</taxon>
        <taxon>Pseudomonadota</taxon>
        <taxon>Gammaproteobacteria</taxon>
        <taxon>Methylococcales</taxon>
        <taxon>Methylococcaceae</taxon>
        <taxon>Methylomonas</taxon>
    </lineage>
</organism>
<dbReference type="RefSeq" id="WP_064042226.1">
    <property type="nucleotide sequence ID" value="NZ_LUUJ01000117.1"/>
</dbReference>
<protein>
    <recommendedName>
        <fullName evidence="3">Phage tail protein</fullName>
    </recommendedName>
</protein>
<evidence type="ECO:0000313" key="1">
    <source>
        <dbReference type="EMBL" id="OAI11787.1"/>
    </source>
</evidence>
<gene>
    <name evidence="1" type="ORF">A1507_19865</name>
</gene>
<reference evidence="1 2" key="1">
    <citation type="submission" date="2016-03" db="EMBL/GenBank/DDBJ databases">
        <authorList>
            <person name="Ploux O."/>
        </authorList>
    </citation>
    <scope>NUCLEOTIDE SEQUENCE [LARGE SCALE GENOMIC DNA]</scope>
    <source>
        <strain evidence="1 2">R-45378</strain>
    </source>
</reference>